<proteinExistence type="predicted"/>
<comment type="caution">
    <text evidence="1">The sequence shown here is derived from an EMBL/GenBank/DDBJ whole genome shotgun (WGS) entry which is preliminary data.</text>
</comment>
<dbReference type="EMBL" id="JARWBG010000015">
    <property type="protein sequence ID" value="MDH2390094.1"/>
    <property type="molecule type" value="Genomic_DNA"/>
</dbReference>
<evidence type="ECO:0000313" key="2">
    <source>
        <dbReference type="Proteomes" id="UP001223144"/>
    </source>
</evidence>
<accession>A0ABT6HQG5</accession>
<keyword evidence="2" id="KW-1185">Reference proteome</keyword>
<gene>
    <name evidence="1" type="ORF">QCN29_15095</name>
</gene>
<dbReference type="RefSeq" id="WP_279928514.1">
    <property type="nucleotide sequence ID" value="NZ_JARWBG010000015.1"/>
</dbReference>
<evidence type="ECO:0000313" key="1">
    <source>
        <dbReference type="EMBL" id="MDH2390094.1"/>
    </source>
</evidence>
<sequence length="155" mass="17487">MPQITELGMDDDLPGARWARETKAQMTTDGAEPGIHQFERLPSYEGYAGMCACGFRTPQPSYEHMGDLTRLIWEHLERDVFPPVDEALLLKEAQLIKLGDLIGYHRLVEATEEHGIRHLGWLVAGTRGSMRLKDGAEFGVFQGSWIKFSNEKQEG</sequence>
<dbReference type="Proteomes" id="UP001223144">
    <property type="component" value="Unassembled WGS sequence"/>
</dbReference>
<organism evidence="1 2">
    <name type="scientific">Streptomyces chengmaiensis</name>
    <dbReference type="NCBI Taxonomy" id="3040919"/>
    <lineage>
        <taxon>Bacteria</taxon>
        <taxon>Bacillati</taxon>
        <taxon>Actinomycetota</taxon>
        <taxon>Actinomycetes</taxon>
        <taxon>Kitasatosporales</taxon>
        <taxon>Streptomycetaceae</taxon>
        <taxon>Streptomyces</taxon>
    </lineage>
</organism>
<reference evidence="1 2" key="1">
    <citation type="submission" date="2023-04" db="EMBL/GenBank/DDBJ databases">
        <title>Streptomyces chengmaiensis sp. nov. isolated from the stem of mangrove plant in Hainan.</title>
        <authorList>
            <person name="Huang X."/>
            <person name="Zhou S."/>
            <person name="Chu X."/>
            <person name="Xie Y."/>
            <person name="Lin Y."/>
        </authorList>
    </citation>
    <scope>NUCLEOTIDE SEQUENCE [LARGE SCALE GENOMIC DNA]</scope>
    <source>
        <strain evidence="1 2">HNM0663</strain>
    </source>
</reference>
<protein>
    <submittedName>
        <fullName evidence="1">Uncharacterized protein</fullName>
    </submittedName>
</protein>
<name>A0ABT6HQG5_9ACTN</name>